<feature type="domain" description="DUF5979" evidence="2">
    <location>
        <begin position="2650"/>
        <end position="2758"/>
    </location>
</feature>
<feature type="domain" description="DUF5979" evidence="2">
    <location>
        <begin position="713"/>
        <end position="820"/>
    </location>
</feature>
<feature type="domain" description="DUF5979" evidence="2">
    <location>
        <begin position="2765"/>
        <end position="2868"/>
    </location>
</feature>
<keyword evidence="1" id="KW-1133">Transmembrane helix</keyword>
<dbReference type="InterPro" id="IPR026588">
    <property type="entry name" value="Choice_anch_A"/>
</dbReference>
<evidence type="ECO:0000256" key="1">
    <source>
        <dbReference type="SAM" id="Phobius"/>
    </source>
</evidence>
<feature type="domain" description="DUF5979" evidence="2">
    <location>
        <begin position="2197"/>
        <end position="2302"/>
    </location>
</feature>
<feature type="domain" description="DUF5979" evidence="2">
    <location>
        <begin position="1742"/>
        <end position="1847"/>
    </location>
</feature>
<feature type="domain" description="DUF5979" evidence="2">
    <location>
        <begin position="2083"/>
        <end position="2191"/>
    </location>
</feature>
<feature type="domain" description="DUF5979" evidence="2">
    <location>
        <begin position="1055"/>
        <end position="1161"/>
    </location>
</feature>
<dbReference type="RefSeq" id="WP_353708153.1">
    <property type="nucleotide sequence ID" value="NZ_CP159290.1"/>
</dbReference>
<feature type="domain" description="DUF5979" evidence="2">
    <location>
        <begin position="2997"/>
        <end position="3105"/>
    </location>
</feature>
<evidence type="ECO:0000259" key="2">
    <source>
        <dbReference type="Pfam" id="PF19407"/>
    </source>
</evidence>
<feature type="domain" description="DUF5979" evidence="2">
    <location>
        <begin position="1284"/>
        <end position="1391"/>
    </location>
</feature>
<organism evidence="3">
    <name type="scientific">Cellulosimicrobium sp. ES-005</name>
    <dbReference type="NCBI Taxonomy" id="3163031"/>
    <lineage>
        <taxon>Bacteria</taxon>
        <taxon>Bacillati</taxon>
        <taxon>Actinomycetota</taxon>
        <taxon>Actinomycetes</taxon>
        <taxon>Micrococcales</taxon>
        <taxon>Promicromonosporaceae</taxon>
        <taxon>Cellulosimicrobium</taxon>
    </lineage>
</organism>
<dbReference type="Pfam" id="PF19407">
    <property type="entry name" value="DUF5979"/>
    <property type="match status" value="24"/>
</dbReference>
<feature type="domain" description="DUF5979" evidence="2">
    <location>
        <begin position="942"/>
        <end position="1047"/>
    </location>
</feature>
<dbReference type="NCBIfam" id="TIGR04215">
    <property type="entry name" value="choice_anch_A"/>
    <property type="match status" value="1"/>
</dbReference>
<feature type="domain" description="DUF5979" evidence="2">
    <location>
        <begin position="1628"/>
        <end position="1736"/>
    </location>
</feature>
<evidence type="ECO:0000313" key="3">
    <source>
        <dbReference type="EMBL" id="XCH30145.1"/>
    </source>
</evidence>
<feature type="domain" description="DUF5979" evidence="2">
    <location>
        <begin position="1513"/>
        <end position="1622"/>
    </location>
</feature>
<gene>
    <name evidence="3" type="ORF">ABRQ22_00165</name>
</gene>
<feature type="domain" description="DUF5979" evidence="2">
    <location>
        <begin position="1968"/>
        <end position="2077"/>
    </location>
</feature>
<sequence>MTRGSRPRTLDPLRRVVAAVTAATLALAGAVVLVTGPQAAPSFAAVGQCPDPGQFPGIGNLPPKFTDNNVSVYAGGNFLATGSASEAEGVLVVGGNATFNRTLSGNSFNVGTVGAGSQIAPDPGTVMLHVGGTLDVVAPTNVIVGAGYSGQGGGDVQVGAAKTGAGTVDTNGGELRPNLGAATALAPFGDFGDQVSQASTAFAGLTGTPAAVAGNIATFDGSTSTDLHVFTVDAAALNGVNTLNFDGFADGSPIVVNVVGGPVDFQPNYFAANNVRFDDFGSPDFGNWASRIMWNFVDADAVQLGPAGAAQFMGSVMAPAADVQLYNHMNGRVYVGGDLTFGGEGSQSGLEIHNYPWIGPGPFNCVPTSSFVVQKTVTGAAAADVPAGTVFTVHYSYVTPAPDSETGEGDLEVPLNGNLVPGPDLPVGTVVTVSEPTLPEVDGVSWGSPVFRVNGNELGFPAEFTVPADGTMASVSVVNTANVGAPAGGFSVQKAPLQGNAAGAVDPATEYQVDWAATLPEGATYDGDLTGTLTVLADGAVVDGPQDLPVGTTVTFTEVTPDPVDGVVWGTPVVEPSTVTVGEGQNTLVTVTNTATSQVGGFTVVKIVDGNAAGLVPDGTAFTVTWTADIPDGVDYQGPTTGEGEFFWNGEPYAGPDDLPVGTVVTFTEVAPPVIDGVVWGTPSISPAELTVGQGQPAIVQVTNTASTVNGGFTLEKELLGNASGAVPGDTAFLVDWSATLPSDVTYGGPLAGTLTVLADGTVVDGPQDLPVGTVVTFAEQTPFPVVDGVQWGDPIISPESLVVSENGGQPVAVTVTNVATSVVGGFSLSKALAGNAAGAVPDDTEFLVDWSAVLPTGVTYDGDLSGTLTVLADGTVVDGPQDLPVGTVVTLTEQTPLPEVPNVVWGDPSFDPGAQVTVTENDGAPVAVTVTNTATSTVGGFAVAKDVVGDAEGLVPESTPFSVTWVATLPTGVTYDGSLTGTLTVLADGTVVDGPQDLPVGTTVTFSESTLPTIPNVVWGDPSFDPATLTVTETGDTPTLVTVTNTASNVVGGFTLQKDVQGNAAGIVPDITTFTVTWTAVLPPDVAYDGPLTGMLTVRADGTVVDGPADLPVGTVVTFAEQTPLPEVGDVVWGPPSFSPAQLTVTENDGEPVAVTVTNTANAVVGSFGVAKALAGNAQGIVPDDTAFLVDWSADIPDGVDYDGDTSGTLTVLADGTVVDGPTDLPVGTVVTLSEQTPLPEIDGVVWGTPSYDPGTTVTITENAGAPVVVTLTNTATTVDGGFSVAKALTGNAAGLVPGDTAFLVDWSAVLPDGVTYGGPLTGTVTVLASGAVVDGPQDLPVGTTVTFTERAPLPSVDGVVWGVPSFAPASTLVVVENGGDPVTVTVTNTASTVDGGFTVAKAVTGNAAGLVPDDTEFVVGWSATLPEGVTYDGDLSGTLTVLADGTVVAGPADLPVGTVVTFTEQTPLPEVDGVVWGEPVLDPGAEVTIVEGATGVAVTVTNTASTVNGGFALAKSVAGNAAGAVPGDTAFLVDWTATLPDDVTYDGDLSGTLSVLADGSVVDGPQDLPVGTVVTFAEQTPLPEVPNVVWGTPTYAPGAELTITENGGAPVAVTVTNTATSVVGGFTVHKALAGNAAGAVSDETAFLVDWTAAVPDGIDYDGDVSGTLTVLADGTVVDGPADLPVGTVVTFAEQTPLPDVPNVVWGTPTFAPSAQVTIVEGATGVELTVTNTATSVVGGFTLQKDVTGNAAGLVPGDTAFSVTWVATLPAGVTYDGFLTGTLTILADGTVVDGPQDLPVGTTVTFTEATPPAVDGVTWGAVSVDPATLTVAENGGAPSAVTVTNTANAVTGSFGVTKALAGNAAGAVPDDTAFLVDWTATIPAGVDYDGDTSGTLSVLADGTVADGPADLPVGTVVTFAEQTPLPEVPNVVWGTPEISPESVTIAEGDEPVVVTVTNTATSVVGGFSVAKALAGNAAGIVPDDTAFLVDWTATLPGGVTYDGDLSGTLTVLADGTVVDGPQDLPVGTVVTFAEQTLLPAVPGVVWGEPSFAPGAELTIVENDGQPVAVTVTNTATSVVGGFAVQKALAGDAAGIVPGGTEFQVGWSATLPDGVTYAGDLSGTLTVLADGTVVDGPQDLPVGTVVTFAEQTPLPEVPNVVWGDAVVSPESVTVTETGETPTLVTVTNTATSVVGGFAVAKALAGNAAEVVPDGTAFLVDWSATLPDGVTYAGDLSGTLTVLADGTVVDGPQDLPVGTVVTFAEQTPLPDVPDVVWGTPEISPESVTITETGDTPTTVTVTNMATSVVGGFTLQKSVIGDAAGIVPGDTEFSVTWVATLPPDVTYDGFLTGTLTILADGTVVDGPQDLPVGTTVTFTEATPPTVPGVTWGAVSVDPAQLTVTENDGEPVAVTVTNTANAVTGSFGVAKALAGNAAGVVPDDTAFLVDWTATLPDGVTYPGPLTGTLTVLADGTVTDGPDDLPVGTVVTFAEQTPLPDVPDVVWGTPELSPESVTIAEGDEPVVVTVTNTATSVVGGFSVAKALAGNAAGIVPDDTAFLVDWSATLPAGVTYPGPLTGTVTVLADGTVVDGPQDLPVGTVVTFAEQTPPNVPDVVWGTPTISPESVTITETGDTPTAVIVTNTATSVVGGFTVQKVVDGDSAGVVPGDTAFDVDWSATLPDGVTYEGELAGTLTVLANGTVVDGPRDLPVGTVVTFAEQTPLPEVPGVAWGEPSLDPEGALTITENDGEPVAVTVTNTADTVLGTFTVAKALTGAAAGAVPEDTAFTVTWSATVPDGVVFDGPRSGTLTVLADGTVVDGPALPYGSAVTLAEPTFPDVPGIAWGTPTFDPATVVVGGADAPVAVTVTNTAVAQAGGFTVHKEVGGDAASLVPAGTAFQVDWTAVLPAGVEYDGATEGTLTVLADGTVVAGPQDLPAGTEVTFTERTPLPEVRGVLWGEPTFAVDGAAVDPATVTVAADTAVAVTLTNTANDAHLVGGFAVHKVVTGNAAGRVPDDTTFTVTWTADVPGGTLYDGPTSGRLTVRADGTVVTGPADLPEGTVVTLGEVDLPSIDGVRWGTPAFTVDGERTTRLTVAVGEVADVTLTNTASTTGGLAVTGATTGGLVGLGALLVLGGAALLTVTRRLRTA</sequence>
<feature type="domain" description="DUF5979" evidence="2">
    <location>
        <begin position="2876"/>
        <end position="2987"/>
    </location>
</feature>
<feature type="domain" description="DUF5979" evidence="2">
    <location>
        <begin position="827"/>
        <end position="936"/>
    </location>
</feature>
<protein>
    <submittedName>
        <fullName evidence="3">DUF5979 domain-containing protein</fullName>
    </submittedName>
</protein>
<feature type="domain" description="DUF5979" evidence="2">
    <location>
        <begin position="371"/>
        <end position="480"/>
    </location>
</feature>
<reference evidence="3" key="1">
    <citation type="submission" date="2024-06" db="EMBL/GenBank/DDBJ databases">
        <title>Complete genome sequence of the cellulolytic actinobacterium, Cellulosimicrobium ES-005.</title>
        <authorList>
            <person name="Matthews C.T."/>
            <person name="Underwood K.D."/>
            <person name="Ghanchi K.M."/>
            <person name="Fields S.D."/>
            <person name="Gardner S.G."/>
        </authorList>
    </citation>
    <scope>NUCLEOTIDE SEQUENCE</scope>
    <source>
        <strain evidence="3">ES-005</strain>
    </source>
</reference>
<name>A0AAU8G1X8_9MICO</name>
<keyword evidence="1" id="KW-0472">Membrane</keyword>
<keyword evidence="1" id="KW-0812">Transmembrane</keyword>
<accession>A0AAU8G1X8</accession>
<dbReference type="EMBL" id="CP159290">
    <property type="protein sequence ID" value="XCH30145.1"/>
    <property type="molecule type" value="Genomic_DNA"/>
</dbReference>
<dbReference type="InterPro" id="IPR046022">
    <property type="entry name" value="DUF5979"/>
</dbReference>
<feature type="domain" description="DUF5979" evidence="2">
    <location>
        <begin position="602"/>
        <end position="705"/>
    </location>
</feature>
<feature type="domain" description="DUF5979" evidence="2">
    <location>
        <begin position="490"/>
        <end position="596"/>
    </location>
</feature>
<feature type="domain" description="DUF5979" evidence="2">
    <location>
        <begin position="2424"/>
        <end position="2531"/>
    </location>
</feature>
<feature type="domain" description="DUF5979" evidence="2">
    <location>
        <begin position="2537"/>
        <end position="2644"/>
    </location>
</feature>
<feature type="transmembrane region" description="Helical" evidence="1">
    <location>
        <begin position="3112"/>
        <end position="3139"/>
    </location>
</feature>
<proteinExistence type="predicted"/>
<feature type="domain" description="DUF5979" evidence="2">
    <location>
        <begin position="1399"/>
        <end position="1505"/>
    </location>
</feature>
<feature type="domain" description="DUF5979" evidence="2">
    <location>
        <begin position="2311"/>
        <end position="2416"/>
    </location>
</feature>
<feature type="domain" description="DUF5979" evidence="2">
    <location>
        <begin position="1855"/>
        <end position="1962"/>
    </location>
</feature>
<feature type="domain" description="DUF5979" evidence="2">
    <location>
        <begin position="1169"/>
        <end position="1278"/>
    </location>
</feature>